<evidence type="ECO:0000256" key="7">
    <source>
        <dbReference type="ARBA" id="ARBA00023242"/>
    </source>
</evidence>
<evidence type="ECO:0000259" key="8">
    <source>
        <dbReference type="Pfam" id="PF13359"/>
    </source>
</evidence>
<name>A0ABD3GZX0_9MARC</name>
<keyword evidence="11" id="KW-1185">Reference proteome</keyword>
<keyword evidence="7" id="KW-0539">Nucleus</keyword>
<protein>
    <recommendedName>
        <fullName evidence="8">DDE Tnp4 domain-containing protein</fullName>
    </recommendedName>
</protein>
<sequence>MVNYTNRVMIALRDRLGNLISWPDEMERRRISASFAEKGFPGCVGLIDGTLIPLSQRPRDGGETYHDRKNRYSYNAQVVSDDRRKIIFLFAGMPGSCADITCLRKCKLYDQLHTGSWFSAEEYLLGDSGYTPLPRLVPGYRYSSRHRDKEEFNNCLAHARVVNEHTIGVLKSRWHSLRELRCQIKNRRCAKYAMRWISCCAILHNFLINKDEWTEEDDEIILEPPAQLTETDRQAYVKDSPEARDAGIRLRDRIQSICLAINRRPGGYLNRFQDFI</sequence>
<gene>
    <name evidence="9" type="ORF">R1sor_002128</name>
    <name evidence="10" type="ORF">R1sor_011572</name>
</gene>
<feature type="domain" description="DDE Tnp4" evidence="8">
    <location>
        <begin position="47"/>
        <end position="205"/>
    </location>
</feature>
<keyword evidence="6" id="KW-0378">Hydrolase</keyword>
<dbReference type="EMBL" id="JBJQOH010000006">
    <property type="protein sequence ID" value="KAL3684106.1"/>
    <property type="molecule type" value="Genomic_DNA"/>
</dbReference>
<keyword evidence="4" id="KW-0540">Nuclease</keyword>
<comment type="cofactor">
    <cofactor evidence="1">
        <name>a divalent metal cation</name>
        <dbReference type="ChEBI" id="CHEBI:60240"/>
    </cofactor>
</comment>
<evidence type="ECO:0000313" key="11">
    <source>
        <dbReference type="Proteomes" id="UP001633002"/>
    </source>
</evidence>
<evidence type="ECO:0000256" key="1">
    <source>
        <dbReference type="ARBA" id="ARBA00001968"/>
    </source>
</evidence>
<reference evidence="9 11" key="1">
    <citation type="submission" date="2024-09" db="EMBL/GenBank/DDBJ databases">
        <title>Chromosome-scale assembly of Riccia sorocarpa.</title>
        <authorList>
            <person name="Paukszto L."/>
        </authorList>
    </citation>
    <scope>NUCLEOTIDE SEQUENCE [LARGE SCALE GENOMIC DNA]</scope>
    <source>
        <strain evidence="9">LP-2024</strain>
        <tissue evidence="9">Aerial parts of the thallus</tissue>
    </source>
</reference>
<dbReference type="GO" id="GO:0005634">
    <property type="term" value="C:nucleus"/>
    <property type="evidence" value="ECO:0007669"/>
    <property type="project" value="UniProtKB-SubCell"/>
</dbReference>
<evidence type="ECO:0000256" key="3">
    <source>
        <dbReference type="ARBA" id="ARBA00006958"/>
    </source>
</evidence>
<comment type="subcellular location">
    <subcellularLocation>
        <location evidence="2">Nucleus</location>
    </subcellularLocation>
</comment>
<evidence type="ECO:0000256" key="5">
    <source>
        <dbReference type="ARBA" id="ARBA00022723"/>
    </source>
</evidence>
<dbReference type="GO" id="GO:0046872">
    <property type="term" value="F:metal ion binding"/>
    <property type="evidence" value="ECO:0007669"/>
    <property type="project" value="UniProtKB-KW"/>
</dbReference>
<dbReference type="AlphaFoldDB" id="A0ABD3GZX0"/>
<evidence type="ECO:0000256" key="2">
    <source>
        <dbReference type="ARBA" id="ARBA00004123"/>
    </source>
</evidence>
<dbReference type="Proteomes" id="UP001633002">
    <property type="component" value="Unassembled WGS sequence"/>
</dbReference>
<dbReference type="InterPro" id="IPR045249">
    <property type="entry name" value="HARBI1-like"/>
</dbReference>
<dbReference type="EMBL" id="JBJQOH010000002">
    <property type="protein sequence ID" value="KAL3697496.1"/>
    <property type="molecule type" value="Genomic_DNA"/>
</dbReference>
<organism evidence="9 11">
    <name type="scientific">Riccia sorocarpa</name>
    <dbReference type="NCBI Taxonomy" id="122646"/>
    <lineage>
        <taxon>Eukaryota</taxon>
        <taxon>Viridiplantae</taxon>
        <taxon>Streptophyta</taxon>
        <taxon>Embryophyta</taxon>
        <taxon>Marchantiophyta</taxon>
        <taxon>Marchantiopsida</taxon>
        <taxon>Marchantiidae</taxon>
        <taxon>Marchantiales</taxon>
        <taxon>Ricciaceae</taxon>
        <taxon>Riccia</taxon>
    </lineage>
</organism>
<dbReference type="PANTHER" id="PTHR22930:SF85">
    <property type="entry name" value="GH03217P-RELATED"/>
    <property type="match status" value="1"/>
</dbReference>
<comment type="caution">
    <text evidence="9">The sequence shown here is derived from an EMBL/GenBank/DDBJ whole genome shotgun (WGS) entry which is preliminary data.</text>
</comment>
<dbReference type="InterPro" id="IPR027806">
    <property type="entry name" value="HARBI1_dom"/>
</dbReference>
<evidence type="ECO:0000313" key="9">
    <source>
        <dbReference type="EMBL" id="KAL3684106.1"/>
    </source>
</evidence>
<dbReference type="PANTHER" id="PTHR22930">
    <property type="match status" value="1"/>
</dbReference>
<evidence type="ECO:0000256" key="6">
    <source>
        <dbReference type="ARBA" id="ARBA00022801"/>
    </source>
</evidence>
<evidence type="ECO:0000256" key="4">
    <source>
        <dbReference type="ARBA" id="ARBA00022722"/>
    </source>
</evidence>
<keyword evidence="5" id="KW-0479">Metal-binding</keyword>
<dbReference type="GO" id="GO:0004518">
    <property type="term" value="F:nuclease activity"/>
    <property type="evidence" value="ECO:0007669"/>
    <property type="project" value="UniProtKB-KW"/>
</dbReference>
<proteinExistence type="inferred from homology"/>
<evidence type="ECO:0000313" key="10">
    <source>
        <dbReference type="EMBL" id="KAL3697496.1"/>
    </source>
</evidence>
<dbReference type="Pfam" id="PF13359">
    <property type="entry name" value="DDE_Tnp_4"/>
    <property type="match status" value="1"/>
</dbReference>
<comment type="similarity">
    <text evidence="3">Belongs to the HARBI1 family.</text>
</comment>
<dbReference type="GO" id="GO:0016787">
    <property type="term" value="F:hydrolase activity"/>
    <property type="evidence" value="ECO:0007669"/>
    <property type="project" value="UniProtKB-KW"/>
</dbReference>
<accession>A0ABD3GZX0</accession>